<sequence>MDDQITASTRHVLYAVRVIVERQPLDNPWISHKWAVHDLIPLDISAGLGALPSGDIILQPLHADSSELDLYMADIRIDLHHAEAEAYAENLQSSDPAIYVVLRRTEDVDTDEEEDSINGQACADVRLFDVSLSPYNIQDYEDCGEDQIEKLPLQGPIAQFVESFVEQHFTPEVFVKRKRDKARIDADTQRGGDARLVRRRTH</sequence>
<evidence type="ECO:0008006" key="2">
    <source>
        <dbReference type="Google" id="ProtNLM"/>
    </source>
</evidence>
<reference evidence="1" key="2">
    <citation type="journal article" date="2007" name="Proc. Natl. Acad. Sci. U.S.A.">
        <title>Proteorhodopsin photosystem gene expression enables photophosphorylation in a heterologous host.</title>
        <authorList>
            <person name="Martinez A."/>
            <person name="Bradley A.S."/>
            <person name="Waldbauer J.R."/>
            <person name="Summons R.E."/>
            <person name="Delong E.F."/>
        </authorList>
    </citation>
    <scope>NUCLEOTIDE SEQUENCE</scope>
</reference>
<proteinExistence type="predicted"/>
<evidence type="ECO:0000313" key="1">
    <source>
        <dbReference type="EMBL" id="ABL60967.1"/>
    </source>
</evidence>
<name>A4GIF7_9BACT</name>
<dbReference type="AlphaFoldDB" id="A4GIF7"/>
<dbReference type="InterPro" id="IPR021736">
    <property type="entry name" value="DUF3305"/>
</dbReference>
<dbReference type="Pfam" id="PF11749">
    <property type="entry name" value="DUF3305"/>
    <property type="match status" value="1"/>
</dbReference>
<dbReference type="EMBL" id="EF100190">
    <property type="protein sequence ID" value="ABL60967.1"/>
    <property type="molecule type" value="Genomic_DNA"/>
</dbReference>
<protein>
    <recommendedName>
        <fullName evidence="2">DUF3305 domain-containing protein</fullName>
    </recommendedName>
</protein>
<gene>
    <name evidence="1" type="ORF">ALOHA_HF1019P19.30</name>
</gene>
<accession>A4GIF7</accession>
<reference evidence="1" key="1">
    <citation type="journal article" date="2007" name="Environ. Microbiol.">
        <title>Proteorhodopsin photosystem gene clusters exhibit co-evolutionary trends and shared ancestry among diverse marine microbial phyla.</title>
        <authorList>
            <person name="McCarren J."/>
            <person name="Delong E.F."/>
        </authorList>
    </citation>
    <scope>NUCLEOTIDE SEQUENCE</scope>
</reference>
<organism evidence="1">
    <name type="scientific">uncultured marine bacterium HF10_19P19</name>
    <dbReference type="NCBI Taxonomy" id="413067"/>
    <lineage>
        <taxon>Bacteria</taxon>
        <taxon>environmental samples</taxon>
    </lineage>
</organism>